<dbReference type="GO" id="GO:0005886">
    <property type="term" value="C:plasma membrane"/>
    <property type="evidence" value="ECO:0007669"/>
    <property type="project" value="UniProtKB-SubCell"/>
</dbReference>
<keyword evidence="3" id="KW-0997">Cell inner membrane</keyword>
<keyword evidence="5" id="KW-0812">Transmembrane</keyword>
<evidence type="ECO:0000313" key="10">
    <source>
        <dbReference type="EMBL" id="VAW51104.1"/>
    </source>
</evidence>
<keyword evidence="6" id="KW-0448">Lipopolysaccharide biosynthesis</keyword>
<dbReference type="InterPro" id="IPR011920">
    <property type="entry name" value="Lipid_A_LpxL_LpxP"/>
</dbReference>
<organism evidence="10">
    <name type="scientific">hydrothermal vent metagenome</name>
    <dbReference type="NCBI Taxonomy" id="652676"/>
    <lineage>
        <taxon>unclassified sequences</taxon>
        <taxon>metagenomes</taxon>
        <taxon>ecological metagenomes</taxon>
    </lineage>
</organism>
<evidence type="ECO:0000256" key="5">
    <source>
        <dbReference type="ARBA" id="ARBA00022692"/>
    </source>
</evidence>
<reference evidence="10" key="1">
    <citation type="submission" date="2018-06" db="EMBL/GenBank/DDBJ databases">
        <authorList>
            <person name="Zhirakovskaya E."/>
        </authorList>
    </citation>
    <scope>NUCLEOTIDE SEQUENCE</scope>
</reference>
<keyword evidence="9 10" id="KW-0012">Acyltransferase</keyword>
<evidence type="ECO:0000256" key="1">
    <source>
        <dbReference type="ARBA" id="ARBA00004533"/>
    </source>
</evidence>
<keyword evidence="8" id="KW-0472">Membrane</keyword>
<evidence type="ECO:0000256" key="6">
    <source>
        <dbReference type="ARBA" id="ARBA00022985"/>
    </source>
</evidence>
<comment type="subcellular location">
    <subcellularLocation>
        <location evidence="1">Cell inner membrane</location>
    </subcellularLocation>
</comment>
<evidence type="ECO:0000256" key="9">
    <source>
        <dbReference type="ARBA" id="ARBA00023315"/>
    </source>
</evidence>
<dbReference type="GO" id="GO:0009245">
    <property type="term" value="P:lipid A biosynthetic process"/>
    <property type="evidence" value="ECO:0007669"/>
    <property type="project" value="InterPro"/>
</dbReference>
<evidence type="ECO:0000256" key="4">
    <source>
        <dbReference type="ARBA" id="ARBA00022679"/>
    </source>
</evidence>
<dbReference type="AlphaFoldDB" id="A0A3B0X5A0"/>
<name>A0A3B0X5A0_9ZZZZ</name>
<dbReference type="CDD" id="cd07984">
    <property type="entry name" value="LPLAT_LABLAT-like"/>
    <property type="match status" value="1"/>
</dbReference>
<dbReference type="NCBIfam" id="TIGR02207">
    <property type="entry name" value="lipid_A_htrB"/>
    <property type="match status" value="1"/>
</dbReference>
<proteinExistence type="predicted"/>
<evidence type="ECO:0000256" key="3">
    <source>
        <dbReference type="ARBA" id="ARBA00022519"/>
    </source>
</evidence>
<dbReference type="PIRSF" id="PIRSF026649">
    <property type="entry name" value="MsbB"/>
    <property type="match status" value="1"/>
</dbReference>
<evidence type="ECO:0000256" key="8">
    <source>
        <dbReference type="ARBA" id="ARBA00023136"/>
    </source>
</evidence>
<keyword evidence="4 10" id="KW-0808">Transferase</keyword>
<dbReference type="GO" id="GO:0009103">
    <property type="term" value="P:lipopolysaccharide biosynthetic process"/>
    <property type="evidence" value="ECO:0007669"/>
    <property type="project" value="UniProtKB-KW"/>
</dbReference>
<dbReference type="EMBL" id="UOFE01000013">
    <property type="protein sequence ID" value="VAW51104.1"/>
    <property type="molecule type" value="Genomic_DNA"/>
</dbReference>
<dbReference type="EC" id="2.3.1.241" evidence="10"/>
<evidence type="ECO:0000256" key="7">
    <source>
        <dbReference type="ARBA" id="ARBA00022989"/>
    </source>
</evidence>
<dbReference type="PANTHER" id="PTHR30606:SF9">
    <property type="entry name" value="LIPID A BIOSYNTHESIS LAUROYLTRANSFERASE"/>
    <property type="match status" value="1"/>
</dbReference>
<protein>
    <submittedName>
        <fullName evidence="10">Lipid A biosynthesis lauroyl acyltransferase</fullName>
        <ecNumber evidence="10">2.3.1.241</ecNumber>
    </submittedName>
</protein>
<dbReference type="InterPro" id="IPR004960">
    <property type="entry name" value="LipA_acyltrans"/>
</dbReference>
<dbReference type="Pfam" id="PF03279">
    <property type="entry name" value="Lip_A_acyltrans"/>
    <property type="match status" value="1"/>
</dbReference>
<accession>A0A3B0X5A0</accession>
<gene>
    <name evidence="10" type="ORF">MNBD_GAMMA05-981</name>
</gene>
<sequence length="311" mass="35574">MKQAIDKSLQLSSYLAPKHWPLWFAIGLLRLSVFLPTRVTSHLGIALGLLLYHVMPSRRRAARINLRQAYPDYTKEEIDALNKKSFKSLGISIFEMGVAWYEKDSVLKQRCQIEGKEHLDQALAQDRPIILLTGHFTTLEIGSRLIAYYCNKFSGVYKKARDPFFNAIMVKHRSTFGDHLTDNKNVREIIRNLKSGHATWFAPDQDFKKQDIVFTPFLGGIASTLTATAKMARMTKAIVVPFYPVRLENGKGFKLIILPALENFPSGDIFNDSARVNKTIESMVYASPEQYLWLHKRFKTQPDKSTKIYVS</sequence>
<dbReference type="PANTHER" id="PTHR30606">
    <property type="entry name" value="LIPID A BIOSYNTHESIS LAUROYL ACYLTRANSFERASE"/>
    <property type="match status" value="1"/>
</dbReference>
<evidence type="ECO:0000256" key="2">
    <source>
        <dbReference type="ARBA" id="ARBA00022475"/>
    </source>
</evidence>
<keyword evidence="7" id="KW-1133">Transmembrane helix</keyword>
<dbReference type="GO" id="GO:0008913">
    <property type="term" value="F:Kdo2-lipid IVA acyltransferase activity"/>
    <property type="evidence" value="ECO:0007669"/>
    <property type="project" value="UniProtKB-EC"/>
</dbReference>
<keyword evidence="2" id="KW-1003">Cell membrane</keyword>